<accession>A0A1G8HMZ9</accession>
<dbReference type="AlphaFoldDB" id="A0A1G8HMZ9"/>
<dbReference type="Proteomes" id="UP000198854">
    <property type="component" value="Unassembled WGS sequence"/>
</dbReference>
<dbReference type="EMBL" id="FNDD01000057">
    <property type="protein sequence ID" value="SDI08053.1"/>
    <property type="molecule type" value="Genomic_DNA"/>
</dbReference>
<dbReference type="Gene3D" id="3.40.50.720">
    <property type="entry name" value="NAD(P)-binding Rossmann-like Domain"/>
    <property type="match status" value="2"/>
</dbReference>
<gene>
    <name evidence="4" type="ORF">SAMN04488136_1571</name>
</gene>
<sequence length="296" mass="32302">MKPVVLIATNNPGYNQTLLECAAKYQPSVDWVLGDDPRAAKAHVAACWYPSSSLADDFPALKCLHSLGAGADNLGSLFESGLRIERIVDAEQKHGMFEYVLWGVLYYQRDMDRYQSFQRQNLWQGLAQKSAKDITIGVLGLGEIGAYVATHLAQMGYVVRGWSRSQKKLTGVECFNGADGLDNVLAGLDVVVNLLPLNRETEGLLNGETLAKLPQNAALIHCGRGAHLVEADLIAAVESQRLRGALLDVFATEPLPAESKLWQMEQVVITPHIASSASFEAMVKQISAVAEEYFLS</sequence>
<evidence type="ECO:0000313" key="5">
    <source>
        <dbReference type="Proteomes" id="UP000198854"/>
    </source>
</evidence>
<dbReference type="PANTHER" id="PTHR43333:SF1">
    <property type="entry name" value="D-ISOMER SPECIFIC 2-HYDROXYACID DEHYDROGENASE NAD-BINDING DOMAIN-CONTAINING PROTEIN"/>
    <property type="match status" value="1"/>
</dbReference>
<evidence type="ECO:0000259" key="3">
    <source>
        <dbReference type="Pfam" id="PF02826"/>
    </source>
</evidence>
<feature type="domain" description="D-isomer specific 2-hydroxyacid dehydrogenase NAD-binding" evidence="3">
    <location>
        <begin position="104"/>
        <end position="274"/>
    </location>
</feature>
<keyword evidence="2" id="KW-0520">NAD</keyword>
<keyword evidence="1" id="KW-0560">Oxidoreductase</keyword>
<reference evidence="4 5" key="1">
    <citation type="submission" date="2016-10" db="EMBL/GenBank/DDBJ databases">
        <authorList>
            <person name="de Groot N.N."/>
        </authorList>
    </citation>
    <scope>NUCLEOTIDE SEQUENCE [LARGE SCALE GENOMIC DNA]</scope>
    <source>
        <strain evidence="4 5">CGMCC 1.10228</strain>
    </source>
</reference>
<dbReference type="CDD" id="cd12164">
    <property type="entry name" value="GDH_like_2"/>
    <property type="match status" value="1"/>
</dbReference>
<dbReference type="OrthoDB" id="9787219at2"/>
<evidence type="ECO:0000313" key="4">
    <source>
        <dbReference type="EMBL" id="SDI08053.1"/>
    </source>
</evidence>
<dbReference type="GO" id="GO:0051287">
    <property type="term" value="F:NAD binding"/>
    <property type="evidence" value="ECO:0007669"/>
    <property type="project" value="InterPro"/>
</dbReference>
<dbReference type="PANTHER" id="PTHR43333">
    <property type="entry name" value="2-HACID_DH_C DOMAIN-CONTAINING PROTEIN"/>
    <property type="match status" value="1"/>
</dbReference>
<keyword evidence="4" id="KW-0670">Pyruvate</keyword>
<dbReference type="Pfam" id="PF02826">
    <property type="entry name" value="2-Hacid_dh_C"/>
    <property type="match status" value="1"/>
</dbReference>
<dbReference type="SUPFAM" id="SSF51735">
    <property type="entry name" value="NAD(P)-binding Rossmann-fold domains"/>
    <property type="match status" value="1"/>
</dbReference>
<dbReference type="STRING" id="861298.SAMN04488136_1571"/>
<keyword evidence="5" id="KW-1185">Reference proteome</keyword>
<protein>
    <submittedName>
        <fullName evidence="4">Glyoxylate/hydroxypyruvate reductase A</fullName>
    </submittedName>
</protein>
<organism evidence="4 5">
    <name type="scientific">Vibrio xiamenensis</name>
    <dbReference type="NCBI Taxonomy" id="861298"/>
    <lineage>
        <taxon>Bacteria</taxon>
        <taxon>Pseudomonadati</taxon>
        <taxon>Pseudomonadota</taxon>
        <taxon>Gammaproteobacteria</taxon>
        <taxon>Vibrionales</taxon>
        <taxon>Vibrionaceae</taxon>
        <taxon>Vibrio</taxon>
    </lineage>
</organism>
<evidence type="ECO:0000256" key="2">
    <source>
        <dbReference type="ARBA" id="ARBA00023027"/>
    </source>
</evidence>
<proteinExistence type="predicted"/>
<dbReference type="InterPro" id="IPR006140">
    <property type="entry name" value="D-isomer_DH_NAD-bd"/>
</dbReference>
<dbReference type="InterPro" id="IPR036291">
    <property type="entry name" value="NAD(P)-bd_dom_sf"/>
</dbReference>
<dbReference type="RefSeq" id="WP_093279504.1">
    <property type="nucleotide sequence ID" value="NZ_FNDD01000057.1"/>
</dbReference>
<dbReference type="GO" id="GO:0016491">
    <property type="term" value="F:oxidoreductase activity"/>
    <property type="evidence" value="ECO:0007669"/>
    <property type="project" value="UniProtKB-KW"/>
</dbReference>
<name>A0A1G8HMZ9_9VIBR</name>
<evidence type="ECO:0000256" key="1">
    <source>
        <dbReference type="ARBA" id="ARBA00023002"/>
    </source>
</evidence>